<evidence type="ECO:0000313" key="8">
    <source>
        <dbReference type="RefSeq" id="XP_010934250.1"/>
    </source>
</evidence>
<proteinExistence type="inferred from homology"/>
<sequence>MAESCESGQGEYTKDGSVDLKGNPVLRSKRGGWTACGFVVVYEVFERMAYYGISSNLVIYLTNKLHQGTVASSNNVTNWVGTVWMTPIIGAYVADAHLGRYWTFIIASIIYLSGMCLLTMAVSLHSLRPPPCGANTSDPNCNQKASSLQLGVFFCALYILAIGTGGTKPNISTIGADQFDEFDPKERTHKLSFFNWWMFSIFFGTLFANTVLVYIQDNVGWTLGYALPTLGLAISIAIFVSGTPFYRHKLPSGSPFTRMARVLVAAARKWRVTLPNDPKELHELNLEDYTKKGKFRIDSTQNLRCLNKAAVKTGPTTPWILCSVTQVEETKQMLKMIPILFATFIPSTMVAQVNTLFVKQGNTLNRHIGPHFQIPPASLAAFVTLSMLICVVIYDRYFVPIMRRWTKNPRGISLLQRMGVGLVLHIFIMMTASLIERHRLSVAREHGLVANGGKVPLTIFILLPQFVLMGVADAFFEVAKIEFFYDQAPEGMKSLGTSYAMTSLGVGNFLSSFLLSTVSHITEKHGHKGWILNNLNASHLNYYYAFFAALNFLNFIFFLLVCRFFVYRAEISELDTTLGEEEALQMPTLRNHTHELDSNS</sequence>
<comment type="similarity">
    <text evidence="2">Belongs to the major facilitator superfamily. Proton-dependent oligopeptide transporter (POT/PTR) (TC 2.A.17) family.</text>
</comment>
<dbReference type="CDD" id="cd17417">
    <property type="entry name" value="MFS_NPF5"/>
    <property type="match status" value="1"/>
</dbReference>
<gene>
    <name evidence="8" type="primary">LOC105054446</name>
</gene>
<dbReference type="GO" id="GO:0042937">
    <property type="term" value="F:tripeptide transmembrane transporter activity"/>
    <property type="evidence" value="ECO:0007669"/>
    <property type="project" value="InterPro"/>
</dbReference>
<keyword evidence="4 6" id="KW-1133">Transmembrane helix</keyword>
<dbReference type="InterPro" id="IPR036259">
    <property type="entry name" value="MFS_trans_sf"/>
</dbReference>
<keyword evidence="7" id="KW-1185">Reference proteome</keyword>
<dbReference type="FunCoup" id="A0A6I9RXN7">
    <property type="interactions" value="1437"/>
</dbReference>
<reference evidence="8" key="1">
    <citation type="submission" date="2025-08" db="UniProtKB">
        <authorList>
            <consortium name="RefSeq"/>
        </authorList>
    </citation>
    <scope>IDENTIFICATION</scope>
</reference>
<dbReference type="Pfam" id="PF00854">
    <property type="entry name" value="PTR2"/>
    <property type="match status" value="1"/>
</dbReference>
<feature type="transmembrane region" description="Helical" evidence="6">
    <location>
        <begin position="194"/>
        <end position="215"/>
    </location>
</feature>
<evidence type="ECO:0000256" key="6">
    <source>
        <dbReference type="SAM" id="Phobius"/>
    </source>
</evidence>
<evidence type="ECO:0000256" key="4">
    <source>
        <dbReference type="ARBA" id="ARBA00022989"/>
    </source>
</evidence>
<dbReference type="OrthoDB" id="8904098at2759"/>
<dbReference type="Gene3D" id="1.20.1250.20">
    <property type="entry name" value="MFS general substrate transporter like domains"/>
    <property type="match status" value="1"/>
</dbReference>
<feature type="transmembrane region" description="Helical" evidence="6">
    <location>
        <begin position="455"/>
        <end position="476"/>
    </location>
</feature>
<dbReference type="RefSeq" id="XP_010934250.1">
    <property type="nucleotide sequence ID" value="XM_010935948.3"/>
</dbReference>
<feature type="transmembrane region" description="Helical" evidence="6">
    <location>
        <begin position="339"/>
        <end position="357"/>
    </location>
</feature>
<dbReference type="SUPFAM" id="SSF103473">
    <property type="entry name" value="MFS general substrate transporter"/>
    <property type="match status" value="1"/>
</dbReference>
<feature type="transmembrane region" description="Helical" evidence="6">
    <location>
        <begin position="221"/>
        <end position="240"/>
    </location>
</feature>
<comment type="subcellular location">
    <subcellularLocation>
        <location evidence="1">Membrane</location>
        <topology evidence="1">Multi-pass membrane protein</topology>
    </subcellularLocation>
</comment>
<evidence type="ECO:0000256" key="2">
    <source>
        <dbReference type="ARBA" id="ARBA00005982"/>
    </source>
</evidence>
<dbReference type="GeneID" id="105054446"/>
<evidence type="ECO:0000256" key="1">
    <source>
        <dbReference type="ARBA" id="ARBA00004141"/>
    </source>
</evidence>
<feature type="transmembrane region" description="Helical" evidence="6">
    <location>
        <begin position="101"/>
        <end position="125"/>
    </location>
</feature>
<feature type="transmembrane region" description="Helical" evidence="6">
    <location>
        <begin position="145"/>
        <end position="163"/>
    </location>
</feature>
<dbReference type="Proteomes" id="UP000504607">
    <property type="component" value="Chromosome 11"/>
</dbReference>
<organism evidence="7 8">
    <name type="scientific">Elaeis guineensis var. tenera</name>
    <name type="common">Oil palm</name>
    <dbReference type="NCBI Taxonomy" id="51953"/>
    <lineage>
        <taxon>Eukaryota</taxon>
        <taxon>Viridiplantae</taxon>
        <taxon>Streptophyta</taxon>
        <taxon>Embryophyta</taxon>
        <taxon>Tracheophyta</taxon>
        <taxon>Spermatophyta</taxon>
        <taxon>Magnoliopsida</taxon>
        <taxon>Liliopsida</taxon>
        <taxon>Arecaceae</taxon>
        <taxon>Arecoideae</taxon>
        <taxon>Cocoseae</taxon>
        <taxon>Elaeidinae</taxon>
        <taxon>Elaeis</taxon>
    </lineage>
</organism>
<name>A0A6I9RXN7_ELAGV</name>
<accession>A0A6I9RXN7</accession>
<dbReference type="InterPro" id="IPR000109">
    <property type="entry name" value="POT_fam"/>
</dbReference>
<dbReference type="GO" id="GO:0071916">
    <property type="term" value="F:dipeptide transmembrane transporter activity"/>
    <property type="evidence" value="ECO:0007669"/>
    <property type="project" value="InterPro"/>
</dbReference>
<evidence type="ECO:0000256" key="5">
    <source>
        <dbReference type="ARBA" id="ARBA00023136"/>
    </source>
</evidence>
<evidence type="ECO:0000313" key="7">
    <source>
        <dbReference type="Proteomes" id="UP000504607"/>
    </source>
</evidence>
<feature type="transmembrane region" description="Helical" evidence="6">
    <location>
        <begin position="414"/>
        <end position="435"/>
    </location>
</feature>
<dbReference type="InParanoid" id="A0A6I9RXN7"/>
<feature type="transmembrane region" description="Helical" evidence="6">
    <location>
        <begin position="497"/>
        <end position="522"/>
    </location>
</feature>
<dbReference type="AlphaFoldDB" id="A0A6I9RXN7"/>
<dbReference type="InterPro" id="IPR044739">
    <property type="entry name" value="NRT1/PTR"/>
</dbReference>
<protein>
    <submittedName>
        <fullName evidence="8">Protein NRT1/ PTR FAMILY 5.2</fullName>
    </submittedName>
</protein>
<keyword evidence="5 6" id="KW-0472">Membrane</keyword>
<keyword evidence="3 6" id="KW-0812">Transmembrane</keyword>
<feature type="transmembrane region" description="Helical" evidence="6">
    <location>
        <begin position="542"/>
        <end position="566"/>
    </location>
</feature>
<dbReference type="KEGG" id="egu:105054446"/>
<evidence type="ECO:0000256" key="3">
    <source>
        <dbReference type="ARBA" id="ARBA00022692"/>
    </source>
</evidence>
<feature type="transmembrane region" description="Helical" evidence="6">
    <location>
        <begin position="377"/>
        <end position="394"/>
    </location>
</feature>
<dbReference type="GO" id="GO:0016020">
    <property type="term" value="C:membrane"/>
    <property type="evidence" value="ECO:0007669"/>
    <property type="project" value="UniProtKB-SubCell"/>
</dbReference>
<dbReference type="PANTHER" id="PTHR11654">
    <property type="entry name" value="OLIGOPEPTIDE TRANSPORTER-RELATED"/>
    <property type="match status" value="1"/>
</dbReference>